<feature type="region of interest" description="Disordered" evidence="1">
    <location>
        <begin position="60"/>
        <end position="94"/>
    </location>
</feature>
<dbReference type="SUPFAM" id="SSF56281">
    <property type="entry name" value="Metallo-hydrolase/oxidoreductase"/>
    <property type="match status" value="1"/>
</dbReference>
<accession>A0A8S9A6B3</accession>
<dbReference type="Proteomes" id="UP000433876">
    <property type="component" value="Unassembled WGS sequence"/>
</dbReference>
<dbReference type="AlphaFoldDB" id="A0A8S9A6B3"/>
<sequence>MTDQYLICTACGTQHPHISRSSLKTCFICDDPRQFVPPSGQSFTTLSDLRSSTSPKYKNEFHPYKYSSPQEKFTSSARSNLSNSNGEPKEPKGPATIEDLKQAELISITTTPKFGIGQRAILIRGLPSGKNVLWDCVAYLDDDTINTIKQLGGVDAMVISHPHFYTTHLEWAKTFNCQVWLAADDKQWRARLDDEGLRREIMEEETVILDKSGEETGVVAVKLGGHFPGSLVLHIPHSRRLLTADTIFTTPSGLSNWEVNALGEPRSRPKDTNSYSFMWSIPNMIPLSADEIARMWGILKKYDFTSTHGLILGQDIEEADVKKRVLESVQIQLRMMGVKEHPVFSEDI</sequence>
<name>A0A8S9A6B3_SORMA</name>
<comment type="caution">
    <text evidence="3">The sequence shown here is derived from an EMBL/GenBank/DDBJ whole genome shotgun (WGS) entry which is preliminary data.</text>
</comment>
<evidence type="ECO:0000313" key="3">
    <source>
        <dbReference type="EMBL" id="KAA8636215.1"/>
    </source>
</evidence>
<organism evidence="3 4">
    <name type="scientific">Sordaria macrospora</name>
    <dbReference type="NCBI Taxonomy" id="5147"/>
    <lineage>
        <taxon>Eukaryota</taxon>
        <taxon>Fungi</taxon>
        <taxon>Dikarya</taxon>
        <taxon>Ascomycota</taxon>
        <taxon>Pezizomycotina</taxon>
        <taxon>Sordariomycetes</taxon>
        <taxon>Sordariomycetidae</taxon>
        <taxon>Sordariales</taxon>
        <taxon>Sordariaceae</taxon>
        <taxon>Sordaria</taxon>
    </lineage>
</organism>
<proteinExistence type="predicted"/>
<dbReference type="Gene3D" id="3.60.15.10">
    <property type="entry name" value="Ribonuclease Z/Hydroxyacylglutathione hydrolase-like"/>
    <property type="match status" value="1"/>
</dbReference>
<dbReference type="InterPro" id="IPR001279">
    <property type="entry name" value="Metallo-B-lactamas"/>
</dbReference>
<gene>
    <name evidence="3" type="ORF">SMACR_05009</name>
</gene>
<evidence type="ECO:0000259" key="2">
    <source>
        <dbReference type="SMART" id="SM00849"/>
    </source>
</evidence>
<reference evidence="3 4" key="1">
    <citation type="submission" date="2017-07" db="EMBL/GenBank/DDBJ databases">
        <title>Genome sequence of the Sordaria macrospora wild type strain R19027.</title>
        <authorList>
            <person name="Nowrousian M."/>
            <person name="Teichert I."/>
            <person name="Kueck U."/>
        </authorList>
    </citation>
    <scope>NUCLEOTIDE SEQUENCE [LARGE SCALE GENOMIC DNA]</scope>
    <source>
        <strain evidence="3 4">R19027</strain>
        <tissue evidence="3">Mycelium</tissue>
    </source>
</reference>
<dbReference type="OMA" id="ICADERQ"/>
<dbReference type="SMART" id="SM00849">
    <property type="entry name" value="Lactamase_B"/>
    <property type="match status" value="1"/>
</dbReference>
<dbReference type="InterPro" id="IPR036866">
    <property type="entry name" value="RibonucZ/Hydroxyglut_hydro"/>
</dbReference>
<feature type="domain" description="Metallo-beta-lactamase" evidence="2">
    <location>
        <begin position="117"/>
        <end position="296"/>
    </location>
</feature>
<dbReference type="Pfam" id="PF00753">
    <property type="entry name" value="Lactamase_B"/>
    <property type="match status" value="1"/>
</dbReference>
<dbReference type="EMBL" id="NMPR01000005">
    <property type="protein sequence ID" value="KAA8636215.1"/>
    <property type="molecule type" value="Genomic_DNA"/>
</dbReference>
<protein>
    <recommendedName>
        <fullName evidence="2">Metallo-beta-lactamase domain-containing protein</fullName>
    </recommendedName>
</protein>
<feature type="compositionally biased region" description="Polar residues" evidence="1">
    <location>
        <begin position="67"/>
        <end position="86"/>
    </location>
</feature>
<dbReference type="PANTHER" id="PTHR36839:SF1">
    <property type="entry name" value="METALLO-BETA-LACTAMASE FAMILY PROTEIN (AFU_ORTHOLOGUE AFUA_5G12770)"/>
    <property type="match status" value="1"/>
</dbReference>
<dbReference type="VEuPathDB" id="FungiDB:SMAC_05009"/>
<dbReference type="PANTHER" id="PTHR36839">
    <property type="entry name" value="METALLO-BETA-LACTAMASE FAMILY PROTEIN (AFU_ORTHOLOGUE AFUA_5G12770)"/>
    <property type="match status" value="1"/>
</dbReference>
<evidence type="ECO:0000256" key="1">
    <source>
        <dbReference type="SAM" id="MobiDB-lite"/>
    </source>
</evidence>
<evidence type="ECO:0000313" key="4">
    <source>
        <dbReference type="Proteomes" id="UP000433876"/>
    </source>
</evidence>